<feature type="domain" description="Swiss Army Knife 2H phosphoesterase" evidence="1">
    <location>
        <begin position="6"/>
        <end position="107"/>
    </location>
</feature>
<accession>A0A8H7PW24</accession>
<dbReference type="OrthoDB" id="19045at2759"/>
<evidence type="ECO:0000313" key="2">
    <source>
        <dbReference type="EMBL" id="KAG2181407.1"/>
    </source>
</evidence>
<dbReference type="AlphaFoldDB" id="A0A8H7PW24"/>
<evidence type="ECO:0000259" key="1">
    <source>
        <dbReference type="Pfam" id="PF22547"/>
    </source>
</evidence>
<proteinExistence type="predicted"/>
<reference evidence="2" key="1">
    <citation type="submission" date="2020-12" db="EMBL/GenBank/DDBJ databases">
        <title>Metabolic potential, ecology and presence of endohyphal bacteria is reflected in genomic diversity of Mucoromycotina.</title>
        <authorList>
            <person name="Muszewska A."/>
            <person name="Okrasinska A."/>
            <person name="Steczkiewicz K."/>
            <person name="Drgas O."/>
            <person name="Orlowska M."/>
            <person name="Perlinska-Lenart U."/>
            <person name="Aleksandrzak-Piekarczyk T."/>
            <person name="Szatraj K."/>
            <person name="Zielenkiewicz U."/>
            <person name="Pilsyk S."/>
            <person name="Malc E."/>
            <person name="Mieczkowski P."/>
            <person name="Kruszewska J.S."/>
            <person name="Biernat P."/>
            <person name="Pawlowska J."/>
        </authorList>
    </citation>
    <scope>NUCLEOTIDE SEQUENCE</scope>
    <source>
        <strain evidence="2">WA0000067209</strain>
    </source>
</reference>
<evidence type="ECO:0000313" key="3">
    <source>
        <dbReference type="Proteomes" id="UP000654370"/>
    </source>
</evidence>
<dbReference type="InterPro" id="IPR054498">
    <property type="entry name" value="2H-SAK"/>
</dbReference>
<organism evidence="2 3">
    <name type="scientific">Mortierella isabellina</name>
    <name type="common">Filamentous fungus</name>
    <name type="synonym">Umbelopsis isabellina</name>
    <dbReference type="NCBI Taxonomy" id="91625"/>
    <lineage>
        <taxon>Eukaryota</taxon>
        <taxon>Fungi</taxon>
        <taxon>Fungi incertae sedis</taxon>
        <taxon>Mucoromycota</taxon>
        <taxon>Mucoromycotina</taxon>
        <taxon>Umbelopsidomycetes</taxon>
        <taxon>Umbelopsidales</taxon>
        <taxon>Umbelopsidaceae</taxon>
        <taxon>Umbelopsis</taxon>
    </lineage>
</organism>
<comment type="caution">
    <text evidence="2">The sequence shown here is derived from an EMBL/GenBank/DDBJ whole genome shotgun (WGS) entry which is preliminary data.</text>
</comment>
<dbReference type="EMBL" id="JAEPQZ010000005">
    <property type="protein sequence ID" value="KAG2181407.1"/>
    <property type="molecule type" value="Genomic_DNA"/>
</dbReference>
<keyword evidence="3" id="KW-1185">Reference proteome</keyword>
<name>A0A8H7PW24_MORIS</name>
<protein>
    <recommendedName>
        <fullName evidence="1">Swiss Army Knife 2H phosphoesterase domain-containing protein</fullName>
    </recommendedName>
</protein>
<sequence>MSDSVSERALNQRRMRDGYPYHITIANAKQTTSEMRSSRSLEIMNKIAAAGSPPVNLGLGMVRHAKNESRSWYCAISWPAGQQIRRYFNLLPRDLHLTLGFDHKDIHIHKGPSTLLIHNTASSPLTKQQIEGLTYAALVESYTSKEASLRSLSLALAHAEYIRDEIMISSIANSMTRVQTGTRLEEVETPFEDGNTTQLAHNMTAVEHLTVQLESMTTSQQIYTDTGSSQEKPRTTIMTDALTKLTLVEVDQR</sequence>
<dbReference type="Pfam" id="PF22547">
    <property type="entry name" value="2H-SAK"/>
    <property type="match status" value="1"/>
</dbReference>
<gene>
    <name evidence="2" type="ORF">INT43_008990</name>
</gene>
<dbReference type="Proteomes" id="UP000654370">
    <property type="component" value="Unassembled WGS sequence"/>
</dbReference>